<evidence type="ECO:0000256" key="1">
    <source>
        <dbReference type="SAM" id="SignalP"/>
    </source>
</evidence>
<feature type="signal peptide" evidence="1">
    <location>
        <begin position="1"/>
        <end position="27"/>
    </location>
</feature>
<feature type="chain" id="PRO_5006063489" evidence="1">
    <location>
        <begin position="28"/>
        <end position="186"/>
    </location>
</feature>
<dbReference type="EMBL" id="CYSD01000042">
    <property type="protein sequence ID" value="CUH81523.1"/>
    <property type="molecule type" value="Genomic_DNA"/>
</dbReference>
<reference evidence="2 3" key="1">
    <citation type="submission" date="2015-09" db="EMBL/GenBank/DDBJ databases">
        <authorList>
            <consortium name="Swine Surveillance"/>
        </authorList>
    </citation>
    <scope>NUCLEOTIDE SEQUENCE [LARGE SCALE GENOMIC DNA]</scope>
    <source>
        <strain evidence="2 3">CECT 7557</strain>
    </source>
</reference>
<evidence type="ECO:0000313" key="3">
    <source>
        <dbReference type="Proteomes" id="UP000052022"/>
    </source>
</evidence>
<sequence length="186" mass="20540">MRISAFAHAATLALVLPALTVAAPVFAAGGDTSTPPKPSADTKKCWGKRVFDKELGKCVKPEKSSMNADELLETARELAYLDRFEDAQAVLAAHPDQKNDRVLTYWGFTNRKLGRTDLANGFYQQAIAQNPDNILARSYMAQGFVSEGKYVEALREWKEIRARGGEGTWAEVSLRQAIETGQTINY</sequence>
<dbReference type="OrthoDB" id="8592798at2"/>
<proteinExistence type="predicted"/>
<dbReference type="SUPFAM" id="SSF48452">
    <property type="entry name" value="TPR-like"/>
    <property type="match status" value="1"/>
</dbReference>
<evidence type="ECO:0000313" key="2">
    <source>
        <dbReference type="EMBL" id="CUH81523.1"/>
    </source>
</evidence>
<dbReference type="RefSeq" id="WP_058291437.1">
    <property type="nucleotide sequence ID" value="NZ_CYSD01000042.1"/>
</dbReference>
<name>A0A0P1GJ29_9RHOB</name>
<accession>A0A0P1GJ29</accession>
<dbReference type="AlphaFoldDB" id="A0A0P1GJ29"/>
<dbReference type="InterPro" id="IPR011990">
    <property type="entry name" value="TPR-like_helical_dom_sf"/>
</dbReference>
<gene>
    <name evidence="2" type="ORF">TRM7557_03467</name>
</gene>
<keyword evidence="3" id="KW-1185">Reference proteome</keyword>
<dbReference type="Gene3D" id="1.25.40.10">
    <property type="entry name" value="Tetratricopeptide repeat domain"/>
    <property type="match status" value="1"/>
</dbReference>
<protein>
    <submittedName>
        <fullName evidence="2">Uncharacterized protein</fullName>
    </submittedName>
</protein>
<dbReference type="STRING" id="928856.SAMN04488049_102304"/>
<keyword evidence="1" id="KW-0732">Signal</keyword>
<dbReference type="Proteomes" id="UP000052022">
    <property type="component" value="Unassembled WGS sequence"/>
</dbReference>
<organism evidence="2 3">
    <name type="scientific">Tritonibacter multivorans</name>
    <dbReference type="NCBI Taxonomy" id="928856"/>
    <lineage>
        <taxon>Bacteria</taxon>
        <taxon>Pseudomonadati</taxon>
        <taxon>Pseudomonadota</taxon>
        <taxon>Alphaproteobacteria</taxon>
        <taxon>Rhodobacterales</taxon>
        <taxon>Paracoccaceae</taxon>
        <taxon>Tritonibacter</taxon>
    </lineage>
</organism>